<dbReference type="Proteomes" id="UP000451048">
    <property type="component" value="Unassembled WGS sequence"/>
</dbReference>
<organism evidence="1 2">
    <name type="scientific">Acinetobacter haemolyticus</name>
    <dbReference type="NCBI Taxonomy" id="29430"/>
    <lineage>
        <taxon>Bacteria</taxon>
        <taxon>Pseudomonadati</taxon>
        <taxon>Pseudomonadota</taxon>
        <taxon>Gammaproteobacteria</taxon>
        <taxon>Moraxellales</taxon>
        <taxon>Moraxellaceae</taxon>
        <taxon>Acinetobacter</taxon>
    </lineage>
</organism>
<comment type="caution">
    <text evidence="1">The sequence shown here is derived from an EMBL/GenBank/DDBJ whole genome shotgun (WGS) entry which is preliminary data.</text>
</comment>
<gene>
    <name evidence="1" type="ORF">GPS52_04910</name>
</gene>
<proteinExistence type="predicted"/>
<evidence type="ECO:0000313" key="1">
    <source>
        <dbReference type="EMBL" id="NAR72845.1"/>
    </source>
</evidence>
<dbReference type="OrthoDB" id="1120077at2"/>
<reference evidence="1 2" key="1">
    <citation type="submission" date="2019-12" db="EMBL/GenBank/DDBJ databases">
        <title>Acinetobacter haemolyticus comparative genomics.</title>
        <authorList>
            <person name="Castro-Jaimes S."/>
            <person name="Bello-Lopez E."/>
            <person name="Velazquez-Acosta C."/>
            <person name="Volkow-Fernandez P."/>
            <person name="Lozano-Zarain P."/>
            <person name="Castillo Ramirez S."/>
            <person name="Cevallos M.A."/>
        </authorList>
    </citation>
    <scope>NUCLEOTIDE SEQUENCE [LARGE SCALE GENOMIC DNA]</scope>
    <source>
        <strain evidence="1 2">AN10</strain>
    </source>
</reference>
<sequence length="357" mass="41153">MKLNKKQGLFLKQTIEHWQQQGTITPDVANKLNQSFSIRSFDWERMAKYSFWISMICTVIAIAAITLDDYLMKLIEKIFIDSKIIPCLIFATVAAAFYSFAYFRRKTKPLHQFSNEAIIFTGVLSTAASVAYFGQAIDTGSGHFSLLFLLSTIIYAALAFWFPSKLIWVFSLLSLGSWFGTETGYLSGWGAYYLGMNFPLRFVFFGGALIGLSLIFKRYAHFKDFAHSTYVMGLLYLFIALWILSIFGNYGDLGSWYNVKQYELLHWGVLFAFIAIIAIVYGLKHDDATSRGFGITFLFINLYTKYFEFFWVGMHKAIFFIILAASFWWIGRHAEKLWNLEFLSSQSQRKKDDPQSK</sequence>
<dbReference type="KEGG" id="ahl:AHTJS_08830"/>
<dbReference type="AlphaFoldDB" id="A0A1L6KN22"/>
<accession>A0A1L6KN22</accession>
<dbReference type="RefSeq" id="WP_075315675.1">
    <property type="nucleotide sequence ID" value="NZ_CP018871.1"/>
</dbReference>
<evidence type="ECO:0000313" key="2">
    <source>
        <dbReference type="Proteomes" id="UP000451048"/>
    </source>
</evidence>
<dbReference type="EMBL" id="WTTO01000009">
    <property type="protein sequence ID" value="NAR72845.1"/>
    <property type="molecule type" value="Genomic_DNA"/>
</dbReference>
<name>A0A1L6KN22_ACIHA</name>
<protein>
    <submittedName>
        <fullName evidence="1">DUF2157 domain-containing protein</fullName>
    </submittedName>
</protein>